<dbReference type="PROSITE" id="PS50084">
    <property type="entry name" value="KH_TYPE_1"/>
    <property type="match status" value="1"/>
</dbReference>
<comment type="subcellular location">
    <subcellularLocation>
        <location evidence="7">Cytoplasm</location>
    </subcellularLocation>
</comment>
<evidence type="ECO:0000259" key="9">
    <source>
        <dbReference type="PROSITE" id="PS50126"/>
    </source>
</evidence>
<dbReference type="SUPFAM" id="SSF69705">
    <property type="entry name" value="Transcription factor NusA, N-terminal domain"/>
    <property type="match status" value="1"/>
</dbReference>
<dbReference type="InterPro" id="IPR036555">
    <property type="entry name" value="NusA_N_sf"/>
</dbReference>
<dbReference type="NCBIfam" id="TIGR01953">
    <property type="entry name" value="NusA"/>
    <property type="match status" value="1"/>
</dbReference>
<dbReference type="HAMAP" id="MF_00945_B">
    <property type="entry name" value="NusA_B"/>
    <property type="match status" value="1"/>
</dbReference>
<dbReference type="InterPro" id="IPR003029">
    <property type="entry name" value="S1_domain"/>
</dbReference>
<dbReference type="GO" id="GO:0003723">
    <property type="term" value="F:RNA binding"/>
    <property type="evidence" value="ECO:0007669"/>
    <property type="project" value="UniProtKB-UniRule"/>
</dbReference>
<dbReference type="SMART" id="SM00316">
    <property type="entry name" value="S1"/>
    <property type="match status" value="1"/>
</dbReference>
<dbReference type="GO" id="GO:0031564">
    <property type="term" value="P:transcription antitermination"/>
    <property type="evidence" value="ECO:0007669"/>
    <property type="project" value="UniProtKB-UniRule"/>
</dbReference>
<comment type="function">
    <text evidence="7">Participates in both transcription termination and antitermination.</text>
</comment>
<dbReference type="PANTHER" id="PTHR22648">
    <property type="entry name" value="TRANSCRIPTION TERMINATION FACTOR NUSA"/>
    <property type="match status" value="1"/>
</dbReference>
<dbReference type="CDD" id="cd04455">
    <property type="entry name" value="S1_NusA"/>
    <property type="match status" value="1"/>
</dbReference>
<comment type="similarity">
    <text evidence="7">Belongs to the NusA family.</text>
</comment>
<name>A0A1F5X4Y6_9BACT</name>
<dbReference type="InterPro" id="IPR058582">
    <property type="entry name" value="KH_NusA_2nd"/>
</dbReference>
<keyword evidence="3 7" id="KW-0889">Transcription antitermination</keyword>
<dbReference type="InterPro" id="IPR012340">
    <property type="entry name" value="NA-bd_OB-fold"/>
</dbReference>
<dbReference type="CDD" id="cd22529">
    <property type="entry name" value="KH-II_NusA_rpt2"/>
    <property type="match status" value="1"/>
</dbReference>
<dbReference type="Gene3D" id="3.30.300.20">
    <property type="match status" value="2"/>
</dbReference>
<comment type="subunit">
    <text evidence="7">Monomer. Binds directly to the core enzyme of the DNA-dependent RNA polymerase and to nascent RNA.</text>
</comment>
<evidence type="ECO:0000313" key="11">
    <source>
        <dbReference type="Proteomes" id="UP000178684"/>
    </source>
</evidence>
<dbReference type="InterPro" id="IPR010213">
    <property type="entry name" value="TF_NusA"/>
</dbReference>
<feature type="region of interest" description="Disordered" evidence="8">
    <location>
        <begin position="75"/>
        <end position="94"/>
    </location>
</feature>
<dbReference type="SUPFAM" id="SSF54814">
    <property type="entry name" value="Prokaryotic type KH domain (KH-domain type II)"/>
    <property type="match status" value="2"/>
</dbReference>
<evidence type="ECO:0000256" key="8">
    <source>
        <dbReference type="SAM" id="MobiDB-lite"/>
    </source>
</evidence>
<dbReference type="InterPro" id="IPR013735">
    <property type="entry name" value="TF_NusA_N"/>
</dbReference>
<dbReference type="AlphaFoldDB" id="A0A1F5X4Y6"/>
<feature type="compositionally biased region" description="Basic and acidic residues" evidence="8">
    <location>
        <begin position="394"/>
        <end position="403"/>
    </location>
</feature>
<dbReference type="Pfam" id="PF26594">
    <property type="entry name" value="KH_NusA_2nd"/>
    <property type="match status" value="1"/>
</dbReference>
<dbReference type="Gene3D" id="2.40.50.140">
    <property type="entry name" value="Nucleic acid-binding proteins"/>
    <property type="match status" value="1"/>
</dbReference>
<dbReference type="GO" id="GO:0005829">
    <property type="term" value="C:cytosol"/>
    <property type="evidence" value="ECO:0007669"/>
    <property type="project" value="TreeGrafter"/>
</dbReference>
<dbReference type="InterPro" id="IPR030842">
    <property type="entry name" value="TF_NusA_bacterial"/>
</dbReference>
<dbReference type="GO" id="GO:0006353">
    <property type="term" value="P:DNA-templated transcription termination"/>
    <property type="evidence" value="ECO:0007669"/>
    <property type="project" value="UniProtKB-UniRule"/>
</dbReference>
<proteinExistence type="inferred from homology"/>
<dbReference type="PROSITE" id="PS50126">
    <property type="entry name" value="S1"/>
    <property type="match status" value="1"/>
</dbReference>
<keyword evidence="4 7" id="KW-0694">RNA-binding</keyword>
<keyword evidence="5 7" id="KW-0805">Transcription regulation</keyword>
<keyword evidence="2 7" id="KW-0963">Cytoplasm</keyword>
<protein>
    <recommendedName>
        <fullName evidence="7">Transcription termination/antitermination protein NusA</fullName>
    </recommendedName>
</protein>
<dbReference type="FunFam" id="3.30.300.20:FF:000002">
    <property type="entry name" value="Transcription termination/antitermination protein NusA"/>
    <property type="match status" value="1"/>
</dbReference>
<dbReference type="InterPro" id="IPR009019">
    <property type="entry name" value="KH_sf_prok-type"/>
</dbReference>
<dbReference type="GO" id="GO:0003700">
    <property type="term" value="F:DNA-binding transcription factor activity"/>
    <property type="evidence" value="ECO:0007669"/>
    <property type="project" value="InterPro"/>
</dbReference>
<dbReference type="InterPro" id="IPR025249">
    <property type="entry name" value="TF_NusA_KH_1st"/>
</dbReference>
<dbReference type="InterPro" id="IPR015946">
    <property type="entry name" value="KH_dom-like_a/b"/>
</dbReference>
<dbReference type="Pfam" id="PF08529">
    <property type="entry name" value="NusA_N"/>
    <property type="match status" value="1"/>
</dbReference>
<dbReference type="Proteomes" id="UP000178684">
    <property type="component" value="Unassembled WGS sequence"/>
</dbReference>
<evidence type="ECO:0000313" key="10">
    <source>
        <dbReference type="EMBL" id="OGF82631.1"/>
    </source>
</evidence>
<dbReference type="CDD" id="cd02134">
    <property type="entry name" value="KH-II_NusA_rpt1"/>
    <property type="match status" value="1"/>
</dbReference>
<evidence type="ECO:0000256" key="1">
    <source>
        <dbReference type="ARBA" id="ARBA00022472"/>
    </source>
</evidence>
<organism evidence="10 11">
    <name type="scientific">Candidatus Giovannonibacteria bacterium RIFCSPLOWO2_01_FULL_46_13</name>
    <dbReference type="NCBI Taxonomy" id="1798352"/>
    <lineage>
        <taxon>Bacteria</taxon>
        <taxon>Candidatus Giovannoniibacteriota</taxon>
    </lineage>
</organism>
<dbReference type="Gene3D" id="3.30.1480.10">
    <property type="entry name" value="NusA, N-terminal domain"/>
    <property type="match status" value="1"/>
</dbReference>
<gene>
    <name evidence="7" type="primary">nusA</name>
    <name evidence="10" type="ORF">A3B18_02680</name>
</gene>
<reference evidence="10 11" key="1">
    <citation type="journal article" date="2016" name="Nat. Commun.">
        <title>Thousands of microbial genomes shed light on interconnected biogeochemical processes in an aquifer system.</title>
        <authorList>
            <person name="Anantharaman K."/>
            <person name="Brown C.T."/>
            <person name="Hug L.A."/>
            <person name="Sharon I."/>
            <person name="Castelle C.J."/>
            <person name="Probst A.J."/>
            <person name="Thomas B.C."/>
            <person name="Singh A."/>
            <person name="Wilkins M.J."/>
            <person name="Karaoz U."/>
            <person name="Brodie E.L."/>
            <person name="Williams K.H."/>
            <person name="Hubbard S.S."/>
            <person name="Banfield J.F."/>
        </authorList>
    </citation>
    <scope>NUCLEOTIDE SEQUENCE [LARGE SCALE GENOMIC DNA]</scope>
</reference>
<evidence type="ECO:0000256" key="2">
    <source>
        <dbReference type="ARBA" id="ARBA00022490"/>
    </source>
</evidence>
<accession>A0A1F5X4Y6</accession>
<evidence type="ECO:0000256" key="3">
    <source>
        <dbReference type="ARBA" id="ARBA00022814"/>
    </source>
</evidence>
<sequence length="403" mass="44893">MLDLKNFQSALEEVLVERGIPREKILETIEMALAAAYKKDYGKKGQIIRAKFNTKVGKAEFFQVKIVVDESMLKPAESETPEEDIQAGREEPEEIVGEDGIKKVRFTPERHIMIDEARKIKKDVNLGDELIFPLETKEEYGRIAAQTAKQVIIQRIREAERESIYTEYAAKEGDIISGIVQRVEGKNVFLDLGRATALLPKEEQVRGERYRIGERIKAYLLLAEKNPKGPGLYLSRSHPKFVAKLFEMEVPEIQNGIVEVKAIAREAGLRTKIAVASKEDGVDPVGSLVGQKGIRVGTVISELGGEKIDIIEWREDPEEFIAKSLSPAKVLEVEINPERKEAQIKVAEDQLSLAIGKAGQNVRLAAKLTGYKIDIRSRSGETIASASEEGDVSTEAKSDEVKE</sequence>
<dbReference type="PANTHER" id="PTHR22648:SF0">
    <property type="entry name" value="TRANSCRIPTION TERMINATION_ANTITERMINATION PROTEIN NUSA"/>
    <property type="match status" value="1"/>
</dbReference>
<feature type="region of interest" description="Disordered" evidence="8">
    <location>
        <begin position="379"/>
        <end position="403"/>
    </location>
</feature>
<dbReference type="Pfam" id="PF13184">
    <property type="entry name" value="KH_NusA_1st"/>
    <property type="match status" value="1"/>
</dbReference>
<dbReference type="Pfam" id="PF00575">
    <property type="entry name" value="S1"/>
    <property type="match status" value="1"/>
</dbReference>
<keyword evidence="6 7" id="KW-0804">Transcription</keyword>
<feature type="compositionally biased region" description="Acidic residues" evidence="8">
    <location>
        <begin position="79"/>
        <end position="94"/>
    </location>
</feature>
<dbReference type="SUPFAM" id="SSF50249">
    <property type="entry name" value="Nucleic acid-binding proteins"/>
    <property type="match status" value="1"/>
</dbReference>
<dbReference type="FunFam" id="3.30.300.20:FF:000005">
    <property type="entry name" value="Transcription termination/antitermination protein NusA"/>
    <property type="match status" value="1"/>
</dbReference>
<keyword evidence="1 7" id="KW-0806">Transcription termination</keyword>
<evidence type="ECO:0000256" key="6">
    <source>
        <dbReference type="ARBA" id="ARBA00023163"/>
    </source>
</evidence>
<evidence type="ECO:0000256" key="4">
    <source>
        <dbReference type="ARBA" id="ARBA00022884"/>
    </source>
</evidence>
<comment type="caution">
    <text evidence="10">The sequence shown here is derived from an EMBL/GenBank/DDBJ whole genome shotgun (WGS) entry which is preliminary data.</text>
</comment>
<feature type="domain" description="S1 motif" evidence="9">
    <location>
        <begin position="173"/>
        <end position="237"/>
    </location>
</feature>
<evidence type="ECO:0000256" key="5">
    <source>
        <dbReference type="ARBA" id="ARBA00023015"/>
    </source>
</evidence>
<evidence type="ECO:0000256" key="7">
    <source>
        <dbReference type="HAMAP-Rule" id="MF_00945"/>
    </source>
</evidence>
<dbReference type="EMBL" id="MFIE01000016">
    <property type="protein sequence ID" value="OGF82631.1"/>
    <property type="molecule type" value="Genomic_DNA"/>
</dbReference>